<dbReference type="Proteomes" id="UP001589693">
    <property type="component" value="Unassembled WGS sequence"/>
</dbReference>
<dbReference type="EC" id="3.5.1.-" evidence="2"/>
<dbReference type="Gene3D" id="3.40.50.10320">
    <property type="entry name" value="LmbE-like"/>
    <property type="match status" value="1"/>
</dbReference>
<comment type="caution">
    <text evidence="2">The sequence shown here is derived from an EMBL/GenBank/DDBJ whole genome shotgun (WGS) entry which is preliminary data.</text>
</comment>
<accession>A0ABV6A1Y2</accession>
<evidence type="ECO:0000313" key="3">
    <source>
        <dbReference type="Proteomes" id="UP001589693"/>
    </source>
</evidence>
<sequence>MTSAQQVQGSRIDRALVISAHPDDVDFGAAGTVATWTADGIEVAYCVCTSGEATGDPGTPREQVARLRENEQRAAAEVVGVSELHFLGHPDGRLTPSMELRRDLSRVIRTFRPDRVLTWSPEFNWDHVVTSHPDHRAAGEAAFAAVYPDARNPHAHPELLAEGLEPWTVRELWLADGPLERRNHAVDITDTMAAKMAALRSHKSQTGAADGLEEGMRTFLADAAARHGLPPGRLAETFQIVHTG</sequence>
<dbReference type="EMBL" id="JBHLZU010000020">
    <property type="protein sequence ID" value="MFB9907149.1"/>
    <property type="molecule type" value="Genomic_DNA"/>
</dbReference>
<organism evidence="2 3">
    <name type="scientific">Allokutzneria oryzae</name>
    <dbReference type="NCBI Taxonomy" id="1378989"/>
    <lineage>
        <taxon>Bacteria</taxon>
        <taxon>Bacillati</taxon>
        <taxon>Actinomycetota</taxon>
        <taxon>Actinomycetes</taxon>
        <taxon>Pseudonocardiales</taxon>
        <taxon>Pseudonocardiaceae</taxon>
        <taxon>Allokutzneria</taxon>
    </lineage>
</organism>
<protein>
    <submittedName>
        <fullName evidence="2">PIG-L deacetylase family protein</fullName>
        <ecNumber evidence="2">3.5.1.-</ecNumber>
    </submittedName>
</protein>
<name>A0ABV6A1Y2_9PSEU</name>
<dbReference type="InterPro" id="IPR003737">
    <property type="entry name" value="GlcNAc_PI_deacetylase-related"/>
</dbReference>
<dbReference type="SUPFAM" id="SSF102588">
    <property type="entry name" value="LmbE-like"/>
    <property type="match status" value="1"/>
</dbReference>
<keyword evidence="3" id="KW-1185">Reference proteome</keyword>
<evidence type="ECO:0000256" key="1">
    <source>
        <dbReference type="ARBA" id="ARBA00022833"/>
    </source>
</evidence>
<dbReference type="RefSeq" id="WP_377856771.1">
    <property type="nucleotide sequence ID" value="NZ_JBHLZU010000020.1"/>
</dbReference>
<dbReference type="PANTHER" id="PTHR12993:SF28">
    <property type="entry name" value="LMBE FAMILY PROTEIN"/>
    <property type="match status" value="1"/>
</dbReference>
<dbReference type="PANTHER" id="PTHR12993">
    <property type="entry name" value="N-ACETYLGLUCOSAMINYL-PHOSPHATIDYLINOSITOL DE-N-ACETYLASE-RELATED"/>
    <property type="match status" value="1"/>
</dbReference>
<reference evidence="2 3" key="1">
    <citation type="submission" date="2024-09" db="EMBL/GenBank/DDBJ databases">
        <authorList>
            <person name="Sun Q."/>
            <person name="Mori K."/>
        </authorList>
    </citation>
    <scope>NUCLEOTIDE SEQUENCE [LARGE SCALE GENOMIC DNA]</scope>
    <source>
        <strain evidence="2 3">TBRC 7907</strain>
    </source>
</reference>
<dbReference type="InterPro" id="IPR024078">
    <property type="entry name" value="LmbE-like_dom_sf"/>
</dbReference>
<evidence type="ECO:0000313" key="2">
    <source>
        <dbReference type="EMBL" id="MFB9907149.1"/>
    </source>
</evidence>
<dbReference type="Pfam" id="PF02585">
    <property type="entry name" value="PIG-L"/>
    <property type="match status" value="1"/>
</dbReference>
<gene>
    <name evidence="2" type="ORF">ACFFQA_24705</name>
</gene>
<dbReference type="GO" id="GO:0016787">
    <property type="term" value="F:hydrolase activity"/>
    <property type="evidence" value="ECO:0007669"/>
    <property type="project" value="UniProtKB-KW"/>
</dbReference>
<keyword evidence="1" id="KW-0862">Zinc</keyword>
<proteinExistence type="predicted"/>
<keyword evidence="2" id="KW-0378">Hydrolase</keyword>